<dbReference type="EMBL" id="NOVD01000037">
    <property type="protein sequence ID" value="PCK24097.1"/>
    <property type="molecule type" value="Genomic_DNA"/>
</dbReference>
<accession>A0A1X0LQU2</accession>
<name>A0A1X0LQU2_RHOSG</name>
<sequence>MAVPSVPTVPPDLLRVVRRRDVPWAHHRRDALRWVRPLRVVRRKVVRWDPRPRVVRRKPDLRARLLRAAPPVPLLRVVRRKADLPARRLEIAP</sequence>
<organism evidence="1 2">
    <name type="scientific">Rhodococcus qingshengii</name>
    <dbReference type="NCBI Taxonomy" id="334542"/>
    <lineage>
        <taxon>Bacteria</taxon>
        <taxon>Bacillati</taxon>
        <taxon>Actinomycetota</taxon>
        <taxon>Actinomycetes</taxon>
        <taxon>Mycobacteriales</taxon>
        <taxon>Nocardiaceae</taxon>
        <taxon>Rhodococcus</taxon>
        <taxon>Rhodococcus erythropolis group</taxon>
    </lineage>
</organism>
<protein>
    <submittedName>
        <fullName evidence="1">Uncharacterized protein</fullName>
    </submittedName>
</protein>
<reference evidence="1 2" key="1">
    <citation type="submission" date="2017-07" db="EMBL/GenBank/DDBJ databases">
        <title>Draft sequence of Rhodococcus enclensis 23b-28.</title>
        <authorList>
            <person name="Besaury L."/>
            <person name="Sancelme M."/>
            <person name="Amato P."/>
            <person name="Lallement A."/>
            <person name="Delort A.-M."/>
        </authorList>
    </citation>
    <scope>NUCLEOTIDE SEQUENCE [LARGE SCALE GENOMIC DNA]</scope>
    <source>
        <strain evidence="1 2">23b-28</strain>
    </source>
</reference>
<accession>A0A2A5J4E0</accession>
<evidence type="ECO:0000313" key="2">
    <source>
        <dbReference type="Proteomes" id="UP000230886"/>
    </source>
</evidence>
<proteinExistence type="predicted"/>
<gene>
    <name evidence="1" type="ORF">CHR55_27555</name>
</gene>
<evidence type="ECO:0000313" key="1">
    <source>
        <dbReference type="EMBL" id="PCK24097.1"/>
    </source>
</evidence>
<dbReference type="Proteomes" id="UP000230886">
    <property type="component" value="Unassembled WGS sequence"/>
</dbReference>
<dbReference type="AlphaFoldDB" id="A0A1X0LQU2"/>
<comment type="caution">
    <text evidence="1">The sequence shown here is derived from an EMBL/GenBank/DDBJ whole genome shotgun (WGS) entry which is preliminary data.</text>
</comment>